<dbReference type="InterPro" id="IPR032675">
    <property type="entry name" value="LRR_dom_sf"/>
</dbReference>
<name>A0A8X7Q3W0_BRACI</name>
<dbReference type="SUPFAM" id="SSF81383">
    <property type="entry name" value="F-box domain"/>
    <property type="match status" value="1"/>
</dbReference>
<dbReference type="SUPFAM" id="SSF52047">
    <property type="entry name" value="RNI-like"/>
    <property type="match status" value="1"/>
</dbReference>
<dbReference type="Pfam" id="PF24758">
    <property type="entry name" value="LRR_At5g56370"/>
    <property type="match status" value="1"/>
</dbReference>
<comment type="caution">
    <text evidence="3">The sequence shown here is derived from an EMBL/GenBank/DDBJ whole genome shotgun (WGS) entry which is preliminary data.</text>
</comment>
<keyword evidence="4" id="KW-1185">Reference proteome</keyword>
<feature type="domain" description="F-box" evidence="1">
    <location>
        <begin position="33"/>
        <end position="68"/>
    </location>
</feature>
<evidence type="ECO:0000313" key="4">
    <source>
        <dbReference type="Proteomes" id="UP000886595"/>
    </source>
</evidence>
<organism evidence="3 4">
    <name type="scientific">Brassica carinata</name>
    <name type="common">Ethiopian mustard</name>
    <name type="synonym">Abyssinian cabbage</name>
    <dbReference type="NCBI Taxonomy" id="52824"/>
    <lineage>
        <taxon>Eukaryota</taxon>
        <taxon>Viridiplantae</taxon>
        <taxon>Streptophyta</taxon>
        <taxon>Embryophyta</taxon>
        <taxon>Tracheophyta</taxon>
        <taxon>Spermatophyta</taxon>
        <taxon>Magnoliopsida</taxon>
        <taxon>eudicotyledons</taxon>
        <taxon>Gunneridae</taxon>
        <taxon>Pentapetalae</taxon>
        <taxon>rosids</taxon>
        <taxon>malvids</taxon>
        <taxon>Brassicales</taxon>
        <taxon>Brassicaceae</taxon>
        <taxon>Brassiceae</taxon>
        <taxon>Brassica</taxon>
    </lineage>
</organism>
<evidence type="ECO:0008006" key="5">
    <source>
        <dbReference type="Google" id="ProtNLM"/>
    </source>
</evidence>
<dbReference type="EMBL" id="JAAMPC010000014">
    <property type="protein sequence ID" value="KAG2262423.1"/>
    <property type="molecule type" value="Genomic_DNA"/>
</dbReference>
<dbReference type="CDD" id="cd22160">
    <property type="entry name" value="F-box_AtFBL13-like"/>
    <property type="match status" value="1"/>
</dbReference>
<dbReference type="PANTHER" id="PTHR34223">
    <property type="entry name" value="OS11G0201299 PROTEIN"/>
    <property type="match status" value="1"/>
</dbReference>
<dbReference type="PANTHER" id="PTHR34223:SF83">
    <property type="entry name" value="F-BOX DOMAIN-CONTAINING PROTEIN"/>
    <property type="match status" value="1"/>
</dbReference>
<evidence type="ECO:0000259" key="1">
    <source>
        <dbReference type="Pfam" id="PF00646"/>
    </source>
</evidence>
<evidence type="ECO:0000313" key="3">
    <source>
        <dbReference type="EMBL" id="KAG2262423.1"/>
    </source>
</evidence>
<dbReference type="Pfam" id="PF00646">
    <property type="entry name" value="F-box"/>
    <property type="match status" value="1"/>
</dbReference>
<dbReference type="InterPro" id="IPR001810">
    <property type="entry name" value="F-box_dom"/>
</dbReference>
<reference evidence="3 4" key="1">
    <citation type="submission" date="2020-02" db="EMBL/GenBank/DDBJ databases">
        <authorList>
            <person name="Ma Q."/>
            <person name="Huang Y."/>
            <person name="Song X."/>
            <person name="Pei D."/>
        </authorList>
    </citation>
    <scope>NUCLEOTIDE SEQUENCE [LARGE SCALE GENOMIC DNA]</scope>
    <source>
        <strain evidence="3">Sxm20200214</strain>
        <tissue evidence="3">Leaf</tissue>
    </source>
</reference>
<dbReference type="OrthoDB" id="1939276at2759"/>
<dbReference type="Proteomes" id="UP000886595">
    <property type="component" value="Unassembled WGS sequence"/>
</dbReference>
<evidence type="ECO:0000259" key="2">
    <source>
        <dbReference type="Pfam" id="PF24758"/>
    </source>
</evidence>
<dbReference type="InterPro" id="IPR055411">
    <property type="entry name" value="LRR_FXL15/At3g58940/PEG3-like"/>
</dbReference>
<feature type="domain" description="F-box/LRR-repeat protein 15/At3g58940/PEG3-like LRR" evidence="2">
    <location>
        <begin position="118"/>
        <end position="228"/>
    </location>
</feature>
<sequence length="424" mass="48887">MVDEAGDIIASQRFESPRETRPVAETVEGVDIISSMPREIIHHILSFIPTQLAIRTSALSKAWRHVWCEAPCLYFHNLHDNREKTARVINQTLGSYKAPKITSFHLGLPRYVPQPQINSWIEFVVSGNVEKLSLVFDGYMTHCFPDFFYRCSSLEELDVNFDMNLGCTISWKSLRTLTLNCSSNLNDESIDNILSDSPILETLTLYNCTGPQRLDLSKSRHLRRLDISGYEREPTEIFDDYVERYQGPTEIVAPHIQYLSRLSSSYEPFTLVDVPCLTEASLDIYIGCSRYILIEELPFSFKADIFQTAVLKMLKKLQNAERLSFGETLLQVMSLARFRGFSFPTFKVQTLTLKTSTVTTKLTWIKEAISRSMDSDIYSYLESQGLDPDQRFYPYSFFPTSDEFSEIGNYEESLWELVTFYYIP</sequence>
<proteinExistence type="predicted"/>
<gene>
    <name evidence="3" type="ORF">Bca52824_069502</name>
</gene>
<dbReference type="InterPro" id="IPR036047">
    <property type="entry name" value="F-box-like_dom_sf"/>
</dbReference>
<dbReference type="Gene3D" id="1.20.1280.50">
    <property type="match status" value="1"/>
</dbReference>
<dbReference type="InterPro" id="IPR053781">
    <property type="entry name" value="F-box_AtFBL13-like"/>
</dbReference>
<accession>A0A8X7Q3W0</accession>
<dbReference type="InterPro" id="IPR053197">
    <property type="entry name" value="F-box_SCFL_complex_component"/>
</dbReference>
<dbReference type="AlphaFoldDB" id="A0A8X7Q3W0"/>
<protein>
    <recommendedName>
        <fullName evidence="5">F-box domain-containing protein</fullName>
    </recommendedName>
</protein>
<dbReference type="Gene3D" id="3.80.10.10">
    <property type="entry name" value="Ribonuclease Inhibitor"/>
    <property type="match status" value="1"/>
</dbReference>